<dbReference type="InterPro" id="IPR025184">
    <property type="entry name" value="AadA_C"/>
</dbReference>
<dbReference type="EMBL" id="RBKT01000001">
    <property type="protein sequence ID" value="RKR90572.1"/>
    <property type="molecule type" value="Genomic_DNA"/>
</dbReference>
<gene>
    <name evidence="3" type="ORF">BDK92_4950</name>
</gene>
<evidence type="ECO:0000313" key="3">
    <source>
        <dbReference type="EMBL" id="RKR90572.1"/>
    </source>
</evidence>
<accession>A0A495JQB0</accession>
<keyword evidence="1 3" id="KW-0808">Transferase</keyword>
<dbReference type="AlphaFoldDB" id="A0A495JQB0"/>
<keyword evidence="3" id="KW-0548">Nucleotidyltransferase</keyword>
<dbReference type="GO" id="GO:0016779">
    <property type="term" value="F:nucleotidyltransferase activity"/>
    <property type="evidence" value="ECO:0007669"/>
    <property type="project" value="UniProtKB-KW"/>
</dbReference>
<dbReference type="Pfam" id="PF13427">
    <property type="entry name" value="AadA_C"/>
    <property type="match status" value="1"/>
</dbReference>
<proteinExistence type="predicted"/>
<evidence type="ECO:0000313" key="4">
    <source>
        <dbReference type="Proteomes" id="UP000277671"/>
    </source>
</evidence>
<organism evidence="3 4">
    <name type="scientific">Micromonospora pisi</name>
    <dbReference type="NCBI Taxonomy" id="589240"/>
    <lineage>
        <taxon>Bacteria</taxon>
        <taxon>Bacillati</taxon>
        <taxon>Actinomycetota</taxon>
        <taxon>Actinomycetes</taxon>
        <taxon>Micromonosporales</taxon>
        <taxon>Micromonosporaceae</taxon>
        <taxon>Micromonospora</taxon>
    </lineage>
</organism>
<sequence>MTVAARAPHRVVGYARQLATVMHTLSGADLIGLYLHGSAVLGGFAPPHSDVEVLAVVARAGSAAHQFRVGTALGRTIDRCPGRGLDLTAVTTATARTLGTCPFEVRVTGATDGSAHVIPGTGHPGSPELVLQVEVCRRYGLAVTGPPPDRVFAPVPAQRLRWAICQQLDWALAQGRQGEAVLNACRALRFAADGRLCAKVEAGRWYLSRHPHHPLVAEALVLHQSGDRRVLSGPGARFVAEARALLAATGED</sequence>
<keyword evidence="4" id="KW-1185">Reference proteome</keyword>
<dbReference type="OrthoDB" id="7058480at2"/>
<evidence type="ECO:0000256" key="1">
    <source>
        <dbReference type="ARBA" id="ARBA00022679"/>
    </source>
</evidence>
<comment type="caution">
    <text evidence="3">The sequence shown here is derived from an EMBL/GenBank/DDBJ whole genome shotgun (WGS) entry which is preliminary data.</text>
</comment>
<protein>
    <submittedName>
        <fullName evidence="3">Streptomycin 3'-adenylyltransferase</fullName>
    </submittedName>
</protein>
<dbReference type="RefSeq" id="WP_121158827.1">
    <property type="nucleotide sequence ID" value="NZ_RBKT01000001.1"/>
</dbReference>
<dbReference type="Proteomes" id="UP000277671">
    <property type="component" value="Unassembled WGS sequence"/>
</dbReference>
<reference evidence="3 4" key="1">
    <citation type="submission" date="2018-10" db="EMBL/GenBank/DDBJ databases">
        <title>Sequencing the genomes of 1000 actinobacteria strains.</title>
        <authorList>
            <person name="Klenk H.-P."/>
        </authorList>
    </citation>
    <scope>NUCLEOTIDE SEQUENCE [LARGE SCALE GENOMIC DNA]</scope>
    <source>
        <strain evidence="3 4">DSM 45175</strain>
    </source>
</reference>
<feature type="domain" description="Adenylyltransferase AadA C-terminal" evidence="2">
    <location>
        <begin position="150"/>
        <end position="235"/>
    </location>
</feature>
<name>A0A495JQB0_9ACTN</name>
<evidence type="ECO:0000259" key="2">
    <source>
        <dbReference type="Pfam" id="PF13427"/>
    </source>
</evidence>